<dbReference type="GO" id="GO:0035312">
    <property type="term" value="F:5'-3' DNA exonuclease activity"/>
    <property type="evidence" value="ECO:0007669"/>
    <property type="project" value="TreeGrafter"/>
</dbReference>
<evidence type="ECO:0000313" key="2">
    <source>
        <dbReference type="EMBL" id="ABU82221.1"/>
    </source>
</evidence>
<keyword evidence="3" id="KW-1185">Reference proteome</keyword>
<dbReference type="RefSeq" id="WP_012123185.1">
    <property type="nucleotide sequence ID" value="NC_009776.1"/>
</dbReference>
<dbReference type="InterPro" id="IPR003141">
    <property type="entry name" value="Pol/His_phosphatase_N"/>
</dbReference>
<dbReference type="PANTHER" id="PTHR42924:SF3">
    <property type="entry name" value="POLYMERASE_HISTIDINOL PHOSPHATASE N-TERMINAL DOMAIN-CONTAINING PROTEIN"/>
    <property type="match status" value="1"/>
</dbReference>
<dbReference type="AlphaFoldDB" id="A8ABB9"/>
<dbReference type="Pfam" id="PF13263">
    <property type="entry name" value="PHP_C"/>
    <property type="match status" value="1"/>
</dbReference>
<dbReference type="HOGENOM" id="CLU_072983_1_0_2"/>
<dbReference type="InterPro" id="IPR004013">
    <property type="entry name" value="PHP_dom"/>
</dbReference>
<evidence type="ECO:0000259" key="1">
    <source>
        <dbReference type="SMART" id="SM00481"/>
    </source>
</evidence>
<feature type="domain" description="Polymerase/histidinol phosphatase N-terminal" evidence="1">
    <location>
        <begin position="6"/>
        <end position="73"/>
    </location>
</feature>
<dbReference type="PhylomeDB" id="A8ABB9"/>
<organism evidence="2 3">
    <name type="scientific">Ignicoccus hospitalis (strain KIN4/I / DSM 18386 / JCM 14125)</name>
    <dbReference type="NCBI Taxonomy" id="453591"/>
    <lineage>
        <taxon>Archaea</taxon>
        <taxon>Thermoproteota</taxon>
        <taxon>Thermoprotei</taxon>
        <taxon>Desulfurococcales</taxon>
        <taxon>Desulfurococcaceae</taxon>
        <taxon>Ignicoccus</taxon>
    </lineage>
</organism>
<dbReference type="InterPro" id="IPR016195">
    <property type="entry name" value="Pol/histidinol_Pase-like"/>
</dbReference>
<dbReference type="KEGG" id="iho:Igni_1043"/>
<name>A8ABB9_IGNH4</name>
<dbReference type="InterPro" id="IPR052018">
    <property type="entry name" value="PHP_domain"/>
</dbReference>
<dbReference type="CDD" id="cd07432">
    <property type="entry name" value="PHP_HisPPase"/>
    <property type="match status" value="1"/>
</dbReference>
<dbReference type="NCBIfam" id="NF038032">
    <property type="entry name" value="CehA_McbA_metalo"/>
    <property type="match status" value="1"/>
</dbReference>
<dbReference type="EMBL" id="CP000816">
    <property type="protein sequence ID" value="ABU82221.1"/>
    <property type="molecule type" value="Genomic_DNA"/>
</dbReference>
<gene>
    <name evidence="2" type="ordered locus">Igni_1043</name>
</gene>
<dbReference type="STRING" id="453591.Igni_1043"/>
<dbReference type="Proteomes" id="UP000000262">
    <property type="component" value="Chromosome"/>
</dbReference>
<dbReference type="GeneID" id="5562731"/>
<protein>
    <submittedName>
        <fullName evidence="2">PHP C-terminal domain protein</fullName>
    </submittedName>
</protein>
<dbReference type="PANTHER" id="PTHR42924">
    <property type="entry name" value="EXONUCLEASE"/>
    <property type="match status" value="1"/>
</dbReference>
<reference evidence="2 3" key="1">
    <citation type="journal article" date="2008" name="Genome Biol.">
        <title>A genomic analysis of the archaeal system Ignicoccus hospitalis-Nanoarchaeum equitans.</title>
        <authorList>
            <person name="Podar M."/>
            <person name="Anderson I."/>
            <person name="Makarova K.S."/>
            <person name="Elkins J.G."/>
            <person name="Ivanova N."/>
            <person name="Wall M.A."/>
            <person name="Lykidis A."/>
            <person name="Mavromatis K."/>
            <person name="Sun H."/>
            <person name="Hudson M.E."/>
            <person name="Chen W."/>
            <person name="Deciu C."/>
            <person name="Hutchison D."/>
            <person name="Eads J.R."/>
            <person name="Anderson A."/>
            <person name="Fernandes F."/>
            <person name="Szeto E."/>
            <person name="Lapidus A."/>
            <person name="Kyrpides N.C."/>
            <person name="Saier M.H.Jr."/>
            <person name="Richardson P.M."/>
            <person name="Rachel R."/>
            <person name="Huber H."/>
            <person name="Eisen J.A."/>
            <person name="Koonin E.V."/>
            <person name="Keller M."/>
            <person name="Stetter K.O."/>
        </authorList>
    </citation>
    <scope>NUCLEOTIDE SEQUENCE [LARGE SCALE GENOMIC DNA]</scope>
    <source>
        <strain evidence="3">KIN4/I / DSM 18386 / JCM 14125</strain>
    </source>
</reference>
<accession>A8ABB9</accession>
<dbReference type="OrthoDB" id="50465at2157"/>
<dbReference type="Gene3D" id="3.20.20.140">
    <property type="entry name" value="Metal-dependent hydrolases"/>
    <property type="match status" value="1"/>
</dbReference>
<dbReference type="SMART" id="SM00481">
    <property type="entry name" value="POLIIIAc"/>
    <property type="match status" value="1"/>
</dbReference>
<evidence type="ECO:0000313" key="3">
    <source>
        <dbReference type="Proteomes" id="UP000000262"/>
    </source>
</evidence>
<dbReference type="SUPFAM" id="SSF89550">
    <property type="entry name" value="PHP domain-like"/>
    <property type="match status" value="1"/>
</dbReference>
<dbReference type="GO" id="GO:0004534">
    <property type="term" value="F:5'-3' RNA exonuclease activity"/>
    <property type="evidence" value="ECO:0007669"/>
    <property type="project" value="TreeGrafter"/>
</dbReference>
<proteinExistence type="predicted"/>
<dbReference type="Pfam" id="PF02811">
    <property type="entry name" value="PHP"/>
    <property type="match status" value="1"/>
</dbReference>
<dbReference type="eggNOG" id="arCOG00302">
    <property type="taxonomic scope" value="Archaea"/>
</dbReference>
<sequence length="225" mass="24964">MRALKADLHVHTTYSDGLDPVEVVLEAALEKGLDVIAITDHNTFKGSLAASKVIKEKGLDLVLVYGNEVRASYLGKLMDVLVLCPEYPGEGWPRDALTLYDWAEKRGCLYVPAHPFDSRRYGCGELLYDLEVHAIEVWNARAPRSLNEEALRAAELLGKPGIANSDAHEAEQVALAHSVLEAEPTPEGVLEAILKGRVRVVKGSVSTMGYLKYVKRKLLNKRRRY</sequence>